<dbReference type="GeneID" id="20819329"/>
<keyword evidence="1" id="KW-0677">Repeat</keyword>
<dbReference type="PROSITE" id="PS50088">
    <property type="entry name" value="ANK_REPEAT"/>
    <property type="match status" value="3"/>
</dbReference>
<name>W4FFA7_APHAT</name>
<feature type="repeat" description="ANK" evidence="3">
    <location>
        <begin position="106"/>
        <end position="140"/>
    </location>
</feature>
<protein>
    <submittedName>
        <fullName evidence="4">Uncharacterized protein</fullName>
    </submittedName>
</protein>
<dbReference type="VEuPathDB" id="FungiDB:H257_17333"/>
<dbReference type="OrthoDB" id="194358at2759"/>
<dbReference type="InterPro" id="IPR002110">
    <property type="entry name" value="Ankyrin_rpt"/>
</dbReference>
<dbReference type="Pfam" id="PF12796">
    <property type="entry name" value="Ank_2"/>
    <property type="match status" value="1"/>
</dbReference>
<dbReference type="InterPro" id="IPR036770">
    <property type="entry name" value="Ankyrin_rpt-contain_sf"/>
</dbReference>
<keyword evidence="2 3" id="KW-0040">ANK repeat</keyword>
<evidence type="ECO:0000256" key="1">
    <source>
        <dbReference type="ARBA" id="ARBA00022737"/>
    </source>
</evidence>
<organism evidence="4">
    <name type="scientific">Aphanomyces astaci</name>
    <name type="common">Crayfish plague agent</name>
    <dbReference type="NCBI Taxonomy" id="112090"/>
    <lineage>
        <taxon>Eukaryota</taxon>
        <taxon>Sar</taxon>
        <taxon>Stramenopiles</taxon>
        <taxon>Oomycota</taxon>
        <taxon>Saprolegniomycetes</taxon>
        <taxon>Saprolegniales</taxon>
        <taxon>Verrucalvaceae</taxon>
        <taxon>Aphanomyces</taxon>
    </lineage>
</organism>
<evidence type="ECO:0000256" key="2">
    <source>
        <dbReference type="ARBA" id="ARBA00023043"/>
    </source>
</evidence>
<dbReference type="SUPFAM" id="SSF48403">
    <property type="entry name" value="Ankyrin repeat"/>
    <property type="match status" value="1"/>
</dbReference>
<dbReference type="EMBL" id="KI913216">
    <property type="protein sequence ID" value="ETV66192.1"/>
    <property type="molecule type" value="Genomic_DNA"/>
</dbReference>
<dbReference type="PANTHER" id="PTHR24134">
    <property type="entry name" value="ANKYRIN REPEAT-CONTAINING PROTEIN DDB_G0279043"/>
    <property type="match status" value="1"/>
</dbReference>
<evidence type="ECO:0000256" key="3">
    <source>
        <dbReference type="PROSITE-ProRule" id="PRU00023"/>
    </source>
</evidence>
<dbReference type="PROSITE" id="PS50297">
    <property type="entry name" value="ANK_REP_REGION"/>
    <property type="match status" value="1"/>
</dbReference>
<dbReference type="Gene3D" id="1.25.40.20">
    <property type="entry name" value="Ankyrin repeat-containing domain"/>
    <property type="match status" value="3"/>
</dbReference>
<feature type="repeat" description="ANK" evidence="3">
    <location>
        <begin position="69"/>
        <end position="103"/>
    </location>
</feature>
<gene>
    <name evidence="4" type="ORF">H257_17333</name>
</gene>
<dbReference type="STRING" id="112090.W4FFA7"/>
<accession>W4FFA7</accession>
<proteinExistence type="predicted"/>
<sequence length="420" mass="45521">MSSSSDAVWDIVQGRYDVSKLERLLRGVSISGWDMDGWTPLHYACDNKNVTSLGPLLAAGSKVDAIDEQGYTPLHLLCKNPSGAFAGLSELLDAGAPVNATSIDGKRVTPLHLLCANESITQGALSALLKANADVNAVDGDGNTALHSLSANDTLTDALLGTYRPGAWTTQNQFKASALHYLCQNVRVTPTMLTLALAAHADPNLPDNTGNTPLHALCDNAAAVSVAHLRVMLAHPSIDLMAMNASGRRAVSSLESDECIQYVERHGPYAALEFDASTPSTVPGGEDVADLPEPLRDIMTRWNGSLPPFDEAFYTTISCEPAFEGIYTQVQHASMLVAESPSDKALLMQWDTSMSAWRQTIVRAFLTLVNPRLWTSYANTFHRRIPDDVVKVQSKVEAIWTSFPDASQRRERLEAVQALY</sequence>
<dbReference type="RefSeq" id="XP_009844381.1">
    <property type="nucleotide sequence ID" value="XM_009846079.1"/>
</dbReference>
<evidence type="ECO:0000313" key="4">
    <source>
        <dbReference type="EMBL" id="ETV66192.1"/>
    </source>
</evidence>
<dbReference type="PANTHER" id="PTHR24134:SF9">
    <property type="entry name" value="ANKYRIN REPEAT AND SOCS BOX PROTEIN 8"/>
    <property type="match status" value="1"/>
</dbReference>
<reference evidence="4" key="1">
    <citation type="submission" date="2013-12" db="EMBL/GenBank/DDBJ databases">
        <title>The Genome Sequence of Aphanomyces astaci APO3.</title>
        <authorList>
            <consortium name="The Broad Institute Genomics Platform"/>
            <person name="Russ C."/>
            <person name="Tyler B."/>
            <person name="van West P."/>
            <person name="Dieguez-Uribeondo J."/>
            <person name="Young S.K."/>
            <person name="Zeng Q."/>
            <person name="Gargeya S."/>
            <person name="Fitzgerald M."/>
            <person name="Abouelleil A."/>
            <person name="Alvarado L."/>
            <person name="Chapman S.B."/>
            <person name="Gainer-Dewar J."/>
            <person name="Goldberg J."/>
            <person name="Griggs A."/>
            <person name="Gujja S."/>
            <person name="Hansen M."/>
            <person name="Howarth C."/>
            <person name="Imamovic A."/>
            <person name="Ireland A."/>
            <person name="Larimer J."/>
            <person name="McCowan C."/>
            <person name="Murphy C."/>
            <person name="Pearson M."/>
            <person name="Poon T.W."/>
            <person name="Priest M."/>
            <person name="Roberts A."/>
            <person name="Saif S."/>
            <person name="Shea T."/>
            <person name="Sykes S."/>
            <person name="Wortman J."/>
            <person name="Nusbaum C."/>
            <person name="Birren B."/>
        </authorList>
    </citation>
    <scope>NUCLEOTIDE SEQUENCE [LARGE SCALE GENOMIC DNA]</scope>
    <source>
        <strain evidence="4">APO3</strain>
    </source>
</reference>
<feature type="repeat" description="ANK" evidence="3">
    <location>
        <begin position="36"/>
        <end position="68"/>
    </location>
</feature>
<dbReference type="SMART" id="SM00248">
    <property type="entry name" value="ANK"/>
    <property type="match status" value="5"/>
</dbReference>
<dbReference type="AlphaFoldDB" id="W4FFA7"/>